<evidence type="ECO:0000256" key="1">
    <source>
        <dbReference type="SAM" id="MobiDB-lite"/>
    </source>
</evidence>
<protein>
    <submittedName>
        <fullName evidence="2">Uncharacterized protein</fullName>
    </submittedName>
</protein>
<dbReference type="EMBL" id="CM001253">
    <property type="protein sequence ID" value="EHH15629.1"/>
    <property type="molecule type" value="Genomic_DNA"/>
</dbReference>
<feature type="region of interest" description="Disordered" evidence="1">
    <location>
        <begin position="1"/>
        <end position="43"/>
    </location>
</feature>
<evidence type="ECO:0000313" key="2">
    <source>
        <dbReference type="EMBL" id="EHH15629.1"/>
    </source>
</evidence>
<accession>G7MET2</accession>
<organism evidence="2">
    <name type="scientific">Macaca mulatta</name>
    <name type="common">Rhesus macaque</name>
    <dbReference type="NCBI Taxonomy" id="9544"/>
    <lineage>
        <taxon>Eukaryota</taxon>
        <taxon>Metazoa</taxon>
        <taxon>Chordata</taxon>
        <taxon>Craniata</taxon>
        <taxon>Vertebrata</taxon>
        <taxon>Euteleostomi</taxon>
        <taxon>Mammalia</taxon>
        <taxon>Eutheria</taxon>
        <taxon>Euarchontoglires</taxon>
        <taxon>Primates</taxon>
        <taxon>Haplorrhini</taxon>
        <taxon>Catarrhini</taxon>
        <taxon>Cercopithecidae</taxon>
        <taxon>Cercopithecinae</taxon>
        <taxon>Macaca</taxon>
    </lineage>
</organism>
<dbReference type="Proteomes" id="UP000013456">
    <property type="component" value="Chromosome 1"/>
</dbReference>
<proteinExistence type="predicted"/>
<gene>
    <name evidence="2" type="ORF">EGK_01744</name>
</gene>
<feature type="non-terminal residue" evidence="2">
    <location>
        <position position="1"/>
    </location>
</feature>
<name>G7MET2_MACMU</name>
<sequence>CPHARVPGTARKTGTRFNSQSGEAASRLRVPPPLVGPDPHTHAGICTHARTRNVCVCGREPAGAGEGDGGRGDPP</sequence>
<dbReference type="AlphaFoldDB" id="G7MET2"/>
<reference evidence="2" key="1">
    <citation type="journal article" date="2011" name="Nat. Biotechnol.">
        <title>Genome sequencing and comparison of two nonhuman primate animal models, the cynomolgus and Chinese rhesus macaques.</title>
        <authorList>
            <person name="Yan G."/>
            <person name="Zhang G."/>
            <person name="Fang X."/>
            <person name="Zhang Y."/>
            <person name="Li C."/>
            <person name="Ling F."/>
            <person name="Cooper D.N."/>
            <person name="Li Q."/>
            <person name="Li Y."/>
            <person name="van Gool A.J."/>
            <person name="Du H."/>
            <person name="Chen J."/>
            <person name="Chen R."/>
            <person name="Zhang P."/>
            <person name="Huang Z."/>
            <person name="Thompson J.R."/>
            <person name="Meng Y."/>
            <person name="Bai Y."/>
            <person name="Wang J."/>
            <person name="Zhuo M."/>
            <person name="Wang T."/>
            <person name="Huang Y."/>
            <person name="Wei L."/>
            <person name="Li J."/>
            <person name="Wang Z."/>
            <person name="Hu H."/>
            <person name="Yang P."/>
            <person name="Le L."/>
            <person name="Stenson P.D."/>
            <person name="Li B."/>
            <person name="Liu X."/>
            <person name="Ball E.V."/>
            <person name="An N."/>
            <person name="Huang Q."/>
            <person name="Zhang Y."/>
            <person name="Fan W."/>
            <person name="Zhang X."/>
            <person name="Li Y."/>
            <person name="Wang W."/>
            <person name="Katze M.G."/>
            <person name="Su B."/>
            <person name="Nielsen R."/>
            <person name="Yang H."/>
            <person name="Wang J."/>
            <person name="Wang X."/>
            <person name="Wang J."/>
        </authorList>
    </citation>
    <scope>NUCLEOTIDE SEQUENCE [LARGE SCALE GENOMIC DNA]</scope>
    <source>
        <strain evidence="2">CR-5</strain>
    </source>
</reference>
<feature type="non-terminal residue" evidence="2">
    <location>
        <position position="75"/>
    </location>
</feature>